<evidence type="ECO:0000256" key="2">
    <source>
        <dbReference type="SAM" id="Phobius"/>
    </source>
</evidence>
<dbReference type="RefSeq" id="WP_146527492.1">
    <property type="nucleotide sequence ID" value="NZ_SJPV01000005.1"/>
</dbReference>
<keyword evidence="2" id="KW-0472">Membrane</keyword>
<protein>
    <submittedName>
        <fullName evidence="3">Uncharacterized protein</fullName>
    </submittedName>
</protein>
<dbReference type="Proteomes" id="UP000319143">
    <property type="component" value="Unassembled WGS sequence"/>
</dbReference>
<keyword evidence="2" id="KW-0812">Transmembrane</keyword>
<feature type="region of interest" description="Disordered" evidence="1">
    <location>
        <begin position="212"/>
        <end position="248"/>
    </location>
</feature>
<name>A0A5C6DMX7_9BACT</name>
<dbReference type="EMBL" id="SJPV01000005">
    <property type="protein sequence ID" value="TWU37207.1"/>
    <property type="molecule type" value="Genomic_DNA"/>
</dbReference>
<keyword evidence="2" id="KW-1133">Transmembrane helix</keyword>
<reference evidence="3 4" key="1">
    <citation type="submission" date="2019-02" db="EMBL/GenBank/DDBJ databases">
        <title>Deep-cultivation of Planctomycetes and their phenomic and genomic characterization uncovers novel biology.</title>
        <authorList>
            <person name="Wiegand S."/>
            <person name="Jogler M."/>
            <person name="Boedeker C."/>
            <person name="Pinto D."/>
            <person name="Vollmers J."/>
            <person name="Rivas-Marin E."/>
            <person name="Kohn T."/>
            <person name="Peeters S.H."/>
            <person name="Heuer A."/>
            <person name="Rast P."/>
            <person name="Oberbeckmann S."/>
            <person name="Bunk B."/>
            <person name="Jeske O."/>
            <person name="Meyerdierks A."/>
            <person name="Storesund J.E."/>
            <person name="Kallscheuer N."/>
            <person name="Luecker S."/>
            <person name="Lage O.M."/>
            <person name="Pohl T."/>
            <person name="Merkel B.J."/>
            <person name="Hornburger P."/>
            <person name="Mueller R.-W."/>
            <person name="Bruemmer F."/>
            <person name="Labrenz M."/>
            <person name="Spormann A.M."/>
            <person name="Op Den Camp H."/>
            <person name="Overmann J."/>
            <person name="Amann R."/>
            <person name="Jetten M.S.M."/>
            <person name="Mascher T."/>
            <person name="Medema M.H."/>
            <person name="Devos D.P."/>
            <person name="Kaster A.-K."/>
            <person name="Ovreas L."/>
            <person name="Rohde M."/>
            <person name="Galperin M.Y."/>
            <person name="Jogler C."/>
        </authorList>
    </citation>
    <scope>NUCLEOTIDE SEQUENCE [LARGE SCALE GENOMIC DNA]</scope>
    <source>
        <strain evidence="3 4">Poly41</strain>
    </source>
</reference>
<feature type="transmembrane region" description="Helical" evidence="2">
    <location>
        <begin position="9"/>
        <end position="27"/>
    </location>
</feature>
<proteinExistence type="predicted"/>
<feature type="compositionally biased region" description="Basic and acidic residues" evidence="1">
    <location>
        <begin position="178"/>
        <end position="187"/>
    </location>
</feature>
<organism evidence="3 4">
    <name type="scientific">Novipirellula artificiosorum</name>
    <dbReference type="NCBI Taxonomy" id="2528016"/>
    <lineage>
        <taxon>Bacteria</taxon>
        <taxon>Pseudomonadati</taxon>
        <taxon>Planctomycetota</taxon>
        <taxon>Planctomycetia</taxon>
        <taxon>Pirellulales</taxon>
        <taxon>Pirellulaceae</taxon>
        <taxon>Novipirellula</taxon>
    </lineage>
</organism>
<evidence type="ECO:0000313" key="4">
    <source>
        <dbReference type="Proteomes" id="UP000319143"/>
    </source>
</evidence>
<dbReference type="AlphaFoldDB" id="A0A5C6DMX7"/>
<keyword evidence="4" id="KW-1185">Reference proteome</keyword>
<evidence type="ECO:0000256" key="1">
    <source>
        <dbReference type="SAM" id="MobiDB-lite"/>
    </source>
</evidence>
<sequence>MLKDVKKSLILWPLTASAIVMGLSWLGSHNESFMALVARTQQSVGITVANPLQSYPRNNRDFVDRDPRLVGVDNMAVMHPRIAPPKNLVAAVERTEHGSRAIRLPGRLARELVDASKVRTTVPAPFRNEAHELAGHESAASVVLPQLEPSLPTQRTLDATSSTDFANADPMSLSAANDNRRPDEGHKSILPKSISVLAKIKTPHLDESHLHDRDLLCDDPSPLADEPAPTKSSLDPGRKTPQFSPAGWPVTHRLDQQLIELQQMAESKINGRTAAQTEDDQVPFAPTPMQQVSTWTKQVRQTLEQLRMLPRLGQVEAGGLIDQLDQRFNEGHEAAEAMQDREAQIRWLHACYAVERRVAIWKPIWQLATMRDSQTTLVRVDAESFGDVNRFVDQVRQLLPETNDLEGWNQYLLLDKIERTSQGLPGEDRALLAKRFLSRLRWHGLHPEHREWLDNDAVEQLAAAVRPWTRSVIDYASLLNQIEHQESNEIDTVSVEIAEAVQTLQHAESPQAVAVASAIDTYYRNANIRIAMSESMLGRVLPNVEAKTVPLSTHMLGSRVTGVSHVESDLQIHLKPSPDRWQIELETSGNVRTRSVGLKGPVAIRTDGESGFAAFTPIEISANGVRKGTSWVDVEGSNRLRGIESDYDRWPLLGPLVRSIATSRYESLKPLSNQLASQRIREQVSTEVDGRVETELDRATEQLSEVMLGPLGALRLDPCVVDMQTTPSRLLARYRLAGDWQLGAFTPRPRALRDSLMSIQVHQSVMNNMLEQLVPRDQPRLIRDMVFDSAILFNQDTATLPDDIPDDVMIQFAKTRPITVEIEDNCMWLTLRIVRMTRGDQIDLRRFIVRGAYVPEVNGLNAKLVREGHLQISGPSLSMRERLPIRAIFNKVLSTTHGFPLTTKALQSHPAAHNLVISQLELREGWVAMSVSESDGARIATRP</sequence>
<comment type="caution">
    <text evidence="3">The sequence shown here is derived from an EMBL/GenBank/DDBJ whole genome shotgun (WGS) entry which is preliminary data.</text>
</comment>
<evidence type="ECO:0000313" key="3">
    <source>
        <dbReference type="EMBL" id="TWU37207.1"/>
    </source>
</evidence>
<gene>
    <name evidence="3" type="ORF">Poly41_33350</name>
</gene>
<accession>A0A5C6DMX7</accession>
<dbReference type="OrthoDB" id="245674at2"/>
<feature type="region of interest" description="Disordered" evidence="1">
    <location>
        <begin position="161"/>
        <end position="190"/>
    </location>
</feature>